<dbReference type="HOGENOM" id="CLU_006779_3_1_1"/>
<keyword evidence="8" id="KW-0968">Cytoplasmic vesicle</keyword>
<dbReference type="Proteomes" id="UP000030746">
    <property type="component" value="Unassembled WGS sequence"/>
</dbReference>
<dbReference type="AlphaFoldDB" id="V4A6S4"/>
<reference evidence="10 11" key="1">
    <citation type="journal article" date="2013" name="Nature">
        <title>Insights into bilaterian evolution from three spiralian genomes.</title>
        <authorList>
            <person name="Simakov O."/>
            <person name="Marletaz F."/>
            <person name="Cho S.J."/>
            <person name="Edsinger-Gonzales E."/>
            <person name="Havlak P."/>
            <person name="Hellsten U."/>
            <person name="Kuo D.H."/>
            <person name="Larsson T."/>
            <person name="Lv J."/>
            <person name="Arendt D."/>
            <person name="Savage R."/>
            <person name="Osoegawa K."/>
            <person name="de Jong P."/>
            <person name="Grimwood J."/>
            <person name="Chapman J.A."/>
            <person name="Shapiro H."/>
            <person name="Aerts A."/>
            <person name="Otillar R.P."/>
            <person name="Terry A.Y."/>
            <person name="Boore J.L."/>
            <person name="Grigoriev I.V."/>
            <person name="Lindberg D.R."/>
            <person name="Seaver E.C."/>
            <person name="Weisblat D.A."/>
            <person name="Putnam N.H."/>
            <person name="Rokhsar D.S."/>
        </authorList>
    </citation>
    <scope>NUCLEOTIDE SEQUENCE [LARGE SCALE GENOMIC DNA]</scope>
</reference>
<dbReference type="InterPro" id="IPR046985">
    <property type="entry name" value="IP5"/>
</dbReference>
<evidence type="ECO:0000256" key="3">
    <source>
        <dbReference type="ARBA" id="ARBA00005910"/>
    </source>
</evidence>
<sequence>DFTDSVDSLQQQLGISDGVEMPVGNKPVTARETFVRHYMNEREDEFTNIHPLKIFCGTWNVNGQSPSEPLNEWLCYDEDPPDIYALGFQELDLSNQAYIFSESTKDVEWQKAVRNYLHPGARYRKIKSVRLVGVLLIVFIQEKHIPFVNRNFIDTDSVATGIMGIMGNKGGVSVRLTLHNTSLCFINSHLAAHQEEYERRNQDYRDIESKTKFKQFLPPLNINEHDMIFWIGDLNYRISNLGINDVKKYADEGLYGKMLPHDQLSSQLGKSDVFRGYCEGPITFTPTYRYDTGTNNWDSSEKKRIPAWCDRVLFKGNGINQLRYNSHQTLCVSDHKPVSALHQCNIRVIDQTKYKKVYEEIMKKLDKIENEYLPQVKLSCTEFSFKDVKFIEPRSDKLVVSNIGQAPVTIEFIKKLDDSDICKPWLQVTPSKAVLKPDEILNIQIDIYVEKASAAKLNSKDDTLDDILVLHLHGVPVTGNYLPSSFGSSIEALIQMHGPIRELDIPKLVEIVNNFDVTFTGGRLYMVPKEIFRMVNHIHLHGLKEESLFQQPGLNSEIQQIRECLDTGIPETLPGSIHSVAESLLLFLEALPESVIPSIAYYKCLDTSNNYLLNFHRNVFKYLCAFLRELLKYSEDNNLDVKFLASMFGEVFLRPPKPLTDPRLKSDAHAKQARRMEDDKRAAFIYHFLTNEYDD</sequence>
<dbReference type="RefSeq" id="XP_009060011.1">
    <property type="nucleotide sequence ID" value="XM_009061763.1"/>
</dbReference>
<dbReference type="Gene3D" id="1.10.555.10">
    <property type="entry name" value="Rho GTPase activation protein"/>
    <property type="match status" value="1"/>
</dbReference>
<dbReference type="STRING" id="225164.V4A6S4"/>
<dbReference type="Gene3D" id="3.60.10.10">
    <property type="entry name" value="Endonuclease/exonuclease/phosphatase"/>
    <property type="match status" value="1"/>
</dbReference>
<dbReference type="GeneID" id="20230103"/>
<evidence type="ECO:0000259" key="9">
    <source>
        <dbReference type="PROSITE" id="PS50238"/>
    </source>
</evidence>
<keyword evidence="6" id="KW-0443">Lipid metabolism</keyword>
<keyword evidence="7" id="KW-0472">Membrane</keyword>
<keyword evidence="4" id="KW-0967">Endosome</keyword>
<dbReference type="SUPFAM" id="SSF48350">
    <property type="entry name" value="GTPase activation domain, GAP"/>
    <property type="match status" value="1"/>
</dbReference>
<dbReference type="GO" id="GO:0052745">
    <property type="term" value="F:inositol phosphate phosphatase activity"/>
    <property type="evidence" value="ECO:0007669"/>
    <property type="project" value="InterPro"/>
</dbReference>
<dbReference type="PROSITE" id="PS50238">
    <property type="entry name" value="RHOGAP"/>
    <property type="match status" value="1"/>
</dbReference>
<dbReference type="InterPro" id="IPR036691">
    <property type="entry name" value="Endo/exonu/phosph_ase_sf"/>
</dbReference>
<dbReference type="FunFam" id="3.60.10.10:FF:000004">
    <property type="entry name" value="Type II inositol 1,4,5-trisphosphate 5-phosphatase"/>
    <property type="match status" value="1"/>
</dbReference>
<dbReference type="GO" id="GO:0007165">
    <property type="term" value="P:signal transduction"/>
    <property type="evidence" value="ECO:0007669"/>
    <property type="project" value="InterPro"/>
</dbReference>
<dbReference type="SUPFAM" id="SSF56219">
    <property type="entry name" value="DNase I-like"/>
    <property type="match status" value="1"/>
</dbReference>
<dbReference type="InterPro" id="IPR000198">
    <property type="entry name" value="RhoGAP_dom"/>
</dbReference>
<dbReference type="InterPro" id="IPR037793">
    <property type="entry name" value="OCRL1/INPP5B_INPP5c"/>
</dbReference>
<comment type="subcellular location">
    <subcellularLocation>
        <location evidence="2">Cytoplasmic vesicle</location>
        <location evidence="2">Phagosome membrane</location>
    </subcellularLocation>
    <subcellularLocation>
        <location evidence="1">Early endosome membrane</location>
    </subcellularLocation>
</comment>
<dbReference type="GO" id="GO:0031901">
    <property type="term" value="C:early endosome membrane"/>
    <property type="evidence" value="ECO:0007669"/>
    <property type="project" value="UniProtKB-SubCell"/>
</dbReference>
<keyword evidence="5" id="KW-0378">Hydrolase</keyword>
<dbReference type="InterPro" id="IPR013783">
    <property type="entry name" value="Ig-like_fold"/>
</dbReference>
<dbReference type="GO" id="GO:0030670">
    <property type="term" value="C:phagocytic vesicle membrane"/>
    <property type="evidence" value="ECO:0007669"/>
    <property type="project" value="UniProtKB-SubCell"/>
</dbReference>
<keyword evidence="11" id="KW-1185">Reference proteome</keyword>
<evidence type="ECO:0000256" key="5">
    <source>
        <dbReference type="ARBA" id="ARBA00022801"/>
    </source>
</evidence>
<dbReference type="PANTHER" id="PTHR11200">
    <property type="entry name" value="INOSITOL 5-PHOSPHATASE"/>
    <property type="match status" value="1"/>
</dbReference>
<evidence type="ECO:0000256" key="6">
    <source>
        <dbReference type="ARBA" id="ARBA00023098"/>
    </source>
</evidence>
<accession>V4A6S4</accession>
<comment type="similarity">
    <text evidence="3">Belongs to the inositol 1,4,5-trisphosphate 5-phosphatase type II family.</text>
</comment>
<dbReference type="FunFam" id="1.10.555.10:FF:000012">
    <property type="entry name" value="Putative inositol polyphosphate 5-phosphatase OCRL-1"/>
    <property type="match status" value="1"/>
</dbReference>
<evidence type="ECO:0000256" key="4">
    <source>
        <dbReference type="ARBA" id="ARBA00022753"/>
    </source>
</evidence>
<dbReference type="PANTHER" id="PTHR11200:SF300">
    <property type="entry name" value="TYPE II INOSITOL 1,4,5-TRISPHOSPHATE 5-PHOSPHATASE"/>
    <property type="match status" value="1"/>
</dbReference>
<dbReference type="Pfam" id="PF22669">
    <property type="entry name" value="Exo_endo_phos2"/>
    <property type="match status" value="1"/>
</dbReference>
<evidence type="ECO:0000256" key="2">
    <source>
        <dbReference type="ARBA" id="ARBA00004580"/>
    </source>
</evidence>
<evidence type="ECO:0000256" key="8">
    <source>
        <dbReference type="ARBA" id="ARBA00023329"/>
    </source>
</evidence>
<dbReference type="CDD" id="cd09093">
    <property type="entry name" value="INPP5c_INPP5B"/>
    <property type="match status" value="1"/>
</dbReference>
<dbReference type="Pfam" id="PF21310">
    <property type="entry name" value="OCRL-like_ASH"/>
    <property type="match status" value="1"/>
</dbReference>
<evidence type="ECO:0000313" key="10">
    <source>
        <dbReference type="EMBL" id="ESO88961.1"/>
    </source>
</evidence>
<dbReference type="Pfam" id="PF00620">
    <property type="entry name" value="RhoGAP"/>
    <property type="match status" value="1"/>
</dbReference>
<dbReference type="InterPro" id="IPR047078">
    <property type="entry name" value="RhoGAP_OCRL1"/>
</dbReference>
<name>V4A6S4_LOTGI</name>
<dbReference type="GO" id="GO:0046856">
    <property type="term" value="P:phosphatidylinositol dephosphorylation"/>
    <property type="evidence" value="ECO:0007669"/>
    <property type="project" value="InterPro"/>
</dbReference>
<dbReference type="EMBL" id="KB202619">
    <property type="protein sequence ID" value="ESO88961.1"/>
    <property type="molecule type" value="Genomic_DNA"/>
</dbReference>
<dbReference type="InterPro" id="IPR048869">
    <property type="entry name" value="OCRL-1_2_ASH"/>
</dbReference>
<dbReference type="OMA" id="WDTSEKG"/>
<dbReference type="InterPro" id="IPR000300">
    <property type="entry name" value="IPPc"/>
</dbReference>
<gene>
    <name evidence="10" type="ORF">LOTGIDRAFT_106380</name>
</gene>
<dbReference type="Gene3D" id="2.60.40.10">
    <property type="entry name" value="Immunoglobulins"/>
    <property type="match status" value="1"/>
</dbReference>
<dbReference type="InterPro" id="IPR008936">
    <property type="entry name" value="Rho_GTPase_activation_prot"/>
</dbReference>
<protein>
    <recommendedName>
        <fullName evidence="9">Rho-GAP domain-containing protein</fullName>
    </recommendedName>
</protein>
<dbReference type="CTD" id="20230103"/>
<evidence type="ECO:0000313" key="11">
    <source>
        <dbReference type="Proteomes" id="UP000030746"/>
    </source>
</evidence>
<organism evidence="10 11">
    <name type="scientific">Lottia gigantea</name>
    <name type="common">Giant owl limpet</name>
    <dbReference type="NCBI Taxonomy" id="225164"/>
    <lineage>
        <taxon>Eukaryota</taxon>
        <taxon>Metazoa</taxon>
        <taxon>Spiralia</taxon>
        <taxon>Lophotrochozoa</taxon>
        <taxon>Mollusca</taxon>
        <taxon>Gastropoda</taxon>
        <taxon>Patellogastropoda</taxon>
        <taxon>Lottioidea</taxon>
        <taxon>Lottiidae</taxon>
        <taxon>Lottia</taxon>
    </lineage>
</organism>
<dbReference type="GO" id="GO:0004439">
    <property type="term" value="F:phosphatidylinositol-4,5-bisphosphate 5-phosphatase activity"/>
    <property type="evidence" value="ECO:0007669"/>
    <property type="project" value="TreeGrafter"/>
</dbReference>
<dbReference type="KEGG" id="lgi:LOTGIDRAFT_106380"/>
<dbReference type="CDD" id="cd04380">
    <property type="entry name" value="RhoGAP_OCRL1"/>
    <property type="match status" value="1"/>
</dbReference>
<dbReference type="SMART" id="SM00128">
    <property type="entry name" value="IPPc"/>
    <property type="match status" value="1"/>
</dbReference>
<feature type="domain" description="Rho-GAP" evidence="9">
    <location>
        <begin position="506"/>
        <end position="695"/>
    </location>
</feature>
<evidence type="ECO:0000256" key="7">
    <source>
        <dbReference type="ARBA" id="ARBA00023136"/>
    </source>
</evidence>
<feature type="non-terminal residue" evidence="10">
    <location>
        <position position="1"/>
    </location>
</feature>
<dbReference type="SMART" id="SM00324">
    <property type="entry name" value="RhoGAP"/>
    <property type="match status" value="1"/>
</dbReference>
<proteinExistence type="inferred from homology"/>
<evidence type="ECO:0000256" key="1">
    <source>
        <dbReference type="ARBA" id="ARBA00004146"/>
    </source>
</evidence>
<dbReference type="OrthoDB" id="7862313at2759"/>